<keyword evidence="4" id="KW-0031">Aminopeptidase</keyword>
<dbReference type="PANTHER" id="PTHR43056">
    <property type="entry name" value="PEPTIDASE S9 PROLYL OLIGOPEPTIDASE"/>
    <property type="match status" value="1"/>
</dbReference>
<evidence type="ECO:0000256" key="2">
    <source>
        <dbReference type="ARBA" id="ARBA00010819"/>
    </source>
</evidence>
<proteinExistence type="inferred from homology"/>
<evidence type="ECO:0000256" key="7">
    <source>
        <dbReference type="ARBA" id="ARBA00022825"/>
    </source>
</evidence>
<reference evidence="12" key="1">
    <citation type="submission" date="2016-03" db="EMBL/GenBank/DDBJ databases">
        <title>Complete genome sequence of the type strain Actinoalloteichus hymeniacidonis DSM 45092.</title>
        <authorList>
            <person name="Schaffert L."/>
            <person name="Albersmeier A."/>
            <person name="Winkler A."/>
            <person name="Kalinowski J."/>
            <person name="Zotchev S."/>
            <person name="Ruckert C."/>
        </authorList>
    </citation>
    <scope>NUCLEOTIDE SEQUENCE [LARGE SCALE GENOMIC DNA]</scope>
    <source>
        <strain evidence="12">HPA177(T) (DSM 45092(T))</strain>
    </source>
</reference>
<keyword evidence="12" id="KW-1185">Reference proteome</keyword>
<keyword evidence="5" id="KW-0645">Protease</keyword>
<evidence type="ECO:0000256" key="8">
    <source>
        <dbReference type="ARBA" id="ARBA00030045"/>
    </source>
</evidence>
<dbReference type="PANTHER" id="PTHR43056:SF10">
    <property type="entry name" value="COCE_NOND FAMILY, PUTATIVE (AFU_ORTHOLOGUE AFUA_7G00600)-RELATED"/>
    <property type="match status" value="1"/>
</dbReference>
<dbReference type="GO" id="GO:0008236">
    <property type="term" value="F:serine-type peptidase activity"/>
    <property type="evidence" value="ECO:0007669"/>
    <property type="project" value="UniProtKB-KW"/>
</dbReference>
<feature type="domain" description="Xaa-Pro dipeptidyl-peptidase C-terminal" evidence="10">
    <location>
        <begin position="436"/>
        <end position="652"/>
    </location>
</feature>
<accession>A0AAC9HNL8</accession>
<evidence type="ECO:0000259" key="10">
    <source>
        <dbReference type="SMART" id="SM00939"/>
    </source>
</evidence>
<dbReference type="Gene3D" id="3.40.50.1820">
    <property type="entry name" value="alpha/beta hydrolase"/>
    <property type="match status" value="2"/>
</dbReference>
<dbReference type="Proteomes" id="UP000095210">
    <property type="component" value="Chromosome"/>
</dbReference>
<evidence type="ECO:0000313" key="11">
    <source>
        <dbReference type="EMBL" id="AOS62544.1"/>
    </source>
</evidence>
<dbReference type="Pfam" id="PF08530">
    <property type="entry name" value="PepX_C"/>
    <property type="match status" value="1"/>
</dbReference>
<gene>
    <name evidence="11" type="ORF">TL08_08645</name>
</gene>
<organism evidence="11 12">
    <name type="scientific">Actinoalloteichus hymeniacidonis</name>
    <dbReference type="NCBI Taxonomy" id="340345"/>
    <lineage>
        <taxon>Bacteria</taxon>
        <taxon>Bacillati</taxon>
        <taxon>Actinomycetota</taxon>
        <taxon>Actinomycetes</taxon>
        <taxon>Pseudonocardiales</taxon>
        <taxon>Pseudonocardiaceae</taxon>
        <taxon>Actinoalloteichus</taxon>
    </lineage>
</organism>
<dbReference type="InterPro" id="IPR000383">
    <property type="entry name" value="Xaa-Pro-like_dom"/>
</dbReference>
<dbReference type="PRINTS" id="PR00923">
    <property type="entry name" value="LACTOPTASE"/>
</dbReference>
<dbReference type="InterPro" id="IPR029058">
    <property type="entry name" value="AB_hydrolase_fold"/>
</dbReference>
<dbReference type="EMBL" id="CP014859">
    <property type="protein sequence ID" value="AOS62544.1"/>
    <property type="molecule type" value="Genomic_DNA"/>
</dbReference>
<evidence type="ECO:0000256" key="9">
    <source>
        <dbReference type="SAM" id="MobiDB-lite"/>
    </source>
</evidence>
<feature type="region of interest" description="Disordered" evidence="9">
    <location>
        <begin position="64"/>
        <end position="95"/>
    </location>
</feature>
<dbReference type="Pfam" id="PF02129">
    <property type="entry name" value="Peptidase_S15"/>
    <property type="match status" value="1"/>
</dbReference>
<feature type="region of interest" description="Disordered" evidence="9">
    <location>
        <begin position="14"/>
        <end position="35"/>
    </location>
</feature>
<evidence type="ECO:0000256" key="3">
    <source>
        <dbReference type="ARBA" id="ARBA00012463"/>
    </source>
</evidence>
<dbReference type="InterPro" id="IPR050585">
    <property type="entry name" value="Xaa-Pro_dipeptidyl-ppase/CocE"/>
</dbReference>
<dbReference type="InterPro" id="IPR013736">
    <property type="entry name" value="Xaa-Pro_dipept_C"/>
</dbReference>
<dbReference type="EC" id="3.4.14.11" evidence="3"/>
<evidence type="ECO:0000256" key="4">
    <source>
        <dbReference type="ARBA" id="ARBA00022438"/>
    </source>
</evidence>
<dbReference type="KEGG" id="ahm:TL08_08645"/>
<dbReference type="SUPFAM" id="SSF49785">
    <property type="entry name" value="Galactose-binding domain-like"/>
    <property type="match status" value="1"/>
</dbReference>
<comment type="catalytic activity">
    <reaction evidence="1">
        <text>Hydrolyzes Xaa-Pro-|- bonds to release unblocked, N-terminal dipeptides from substrates including Ala-Pro-|-p-nitroanilide and (sequentially) Tyr-Pro-|-Phe-Pro-|-Gly-Pro-|-Ile.</text>
        <dbReference type="EC" id="3.4.14.11"/>
    </reaction>
</comment>
<dbReference type="AlphaFoldDB" id="A0AAC9HNL8"/>
<dbReference type="NCBIfam" id="NF003780">
    <property type="entry name" value="PRK05371.1-1"/>
    <property type="match status" value="1"/>
</dbReference>
<keyword evidence="7" id="KW-0720">Serine protease</keyword>
<name>A0AAC9HNL8_9PSEU</name>
<dbReference type="SUPFAM" id="SSF53474">
    <property type="entry name" value="alpha/beta-Hydrolases"/>
    <property type="match status" value="1"/>
</dbReference>
<dbReference type="GO" id="GO:0008239">
    <property type="term" value="F:dipeptidyl-peptidase activity"/>
    <property type="evidence" value="ECO:0007669"/>
    <property type="project" value="UniProtKB-EC"/>
</dbReference>
<evidence type="ECO:0000256" key="6">
    <source>
        <dbReference type="ARBA" id="ARBA00022801"/>
    </source>
</evidence>
<dbReference type="GO" id="GO:0004177">
    <property type="term" value="F:aminopeptidase activity"/>
    <property type="evidence" value="ECO:0007669"/>
    <property type="project" value="UniProtKB-KW"/>
</dbReference>
<dbReference type="InterPro" id="IPR008252">
    <property type="entry name" value="Pept_S15_Xpro"/>
</dbReference>
<protein>
    <recommendedName>
        <fullName evidence="3">Xaa-Pro dipeptidyl-peptidase</fullName>
        <ecNumber evidence="3">3.4.14.11</ecNumber>
    </recommendedName>
    <alternativeName>
        <fullName evidence="8">X-prolyl-dipeptidyl aminopeptidase</fullName>
    </alternativeName>
</protein>
<evidence type="ECO:0000313" key="12">
    <source>
        <dbReference type="Proteomes" id="UP000095210"/>
    </source>
</evidence>
<evidence type="ECO:0000256" key="5">
    <source>
        <dbReference type="ARBA" id="ARBA00022670"/>
    </source>
</evidence>
<dbReference type="SMART" id="SM00939">
    <property type="entry name" value="PepX_C"/>
    <property type="match status" value="1"/>
</dbReference>
<dbReference type="GO" id="GO:0006508">
    <property type="term" value="P:proteolysis"/>
    <property type="evidence" value="ECO:0007669"/>
    <property type="project" value="UniProtKB-KW"/>
</dbReference>
<keyword evidence="6 11" id="KW-0378">Hydrolase</keyword>
<evidence type="ECO:0000256" key="1">
    <source>
        <dbReference type="ARBA" id="ARBA00000123"/>
    </source>
</evidence>
<sequence length="668" mass="71189">MCHNVALKGSVGVGSEVLDTDPTPGQGDQSSFGVRDCTGSKALRPVRGVLLAVAVALPAAATPALAGDGPSARPGPSTAASTQVAPPWDFESGASAPVLDPAEVVRESLYVTAPVDSDHDGRDDEVYVEVVRPEVTETGLQVPVVYFASPYFSGGNPMEFHDVDVELHVPESANAGERAAEVSAVRTTEAADNEVARPAIRSAYEDFLLARGYAVVYAESLGTGLSTGCPTTGGANETAGARSVVDWLNGRASARDESGAVIEAGWTTGRVGMMGVSYNGTLPNAVAATGVEGLEAIVPIGAISNWYDYYRADGAVVAPGGYQGEDADVLATYVHTRSDRDVCAPVIDALTEAQDRVTGDYNEFWDERNYLNNVDRVHAAVLAVHGLDDWNVKTRQVAQWYEALAQHDVPRSIWLHQAGHVDPLSIRREEWLETLNRWFTRYLHNVDNGVEDEPRATLQREDGSWAREADWPAQTASDAALWPWPGGGSEGELDPRNAVPGSPTVERFADDATRSAQSLVDAPSSGNRLAYYTSPATQDVRLSGTPRVDFAVSFTRPAANLSALLIDRAPDGSTKIVTRGWTDPQNREADDSTSAIVPGETYQVSLSMQPHDYVLPEGHELGLVVLSSDREYTLRPAPGAGLAVELGRTRLVLPTVGGSSTLAEAFGR</sequence>
<dbReference type="InterPro" id="IPR008979">
    <property type="entry name" value="Galactose-bd-like_sf"/>
</dbReference>
<comment type="similarity">
    <text evidence="2">Belongs to the peptidase S15 family.</text>
</comment>
<dbReference type="Gene3D" id="2.60.120.260">
    <property type="entry name" value="Galactose-binding domain-like"/>
    <property type="match status" value="1"/>
</dbReference>